<evidence type="ECO:0000256" key="1">
    <source>
        <dbReference type="SAM" id="SignalP"/>
    </source>
</evidence>
<dbReference type="InterPro" id="IPR029045">
    <property type="entry name" value="ClpP/crotonase-like_dom_sf"/>
</dbReference>
<evidence type="ECO:0000259" key="2">
    <source>
        <dbReference type="SMART" id="SM00245"/>
    </source>
</evidence>
<accession>A0ABY7TA65</accession>
<name>A0ABY7TA65_9SPHI</name>
<dbReference type="PANTHER" id="PTHR11261:SF3">
    <property type="entry name" value="RETINOL-BINDING PROTEIN 3"/>
    <property type="match status" value="1"/>
</dbReference>
<feature type="domain" description="Tail specific protease" evidence="2">
    <location>
        <begin position="108"/>
        <end position="303"/>
    </location>
</feature>
<dbReference type="PANTHER" id="PTHR11261">
    <property type="entry name" value="INTERPHOTORECEPTOR RETINOID-BINDING PROTEIN"/>
    <property type="match status" value="1"/>
</dbReference>
<dbReference type="EMBL" id="CP117167">
    <property type="protein sequence ID" value="WCT13395.1"/>
    <property type="molecule type" value="Genomic_DNA"/>
</dbReference>
<dbReference type="RefSeq" id="WP_273631680.1">
    <property type="nucleotide sequence ID" value="NZ_CP117167.1"/>
</dbReference>
<proteinExistence type="predicted"/>
<sequence length="330" mass="36629">MKFLKSVLSLTMMVIVIDVNAQTTAVTQVSNLPKKETESLVNEVCHKIEDVYFDIGKGKQLSQLLLENLKSGKFYNLPADSVTWRITNLLRRETHDLHFFVGTQAFMRRREMKEGTPENYNGGFVDVKILQHNIGYIKYVRCIADSAAFEKIANAMNFLKGCSSILFDITDNPGGNGSSCGFINNFLFKGDAHKHLLVKTCRDSSHNGETEITYHRPITDYFQDIPVYIMTSKNTGSAAEYFAFVAQQLKRATILGQKTAGAANPVAGIEFDKYVAYIPVCQIATFNGKSFEGTGIIPDVQLTSGDWIKEAAAYIISKKQGAANLSSDTK</sequence>
<keyword evidence="4" id="KW-1185">Reference proteome</keyword>
<dbReference type="Gene3D" id="3.90.226.10">
    <property type="entry name" value="2-enoyl-CoA Hydratase, Chain A, domain 1"/>
    <property type="match status" value="1"/>
</dbReference>
<dbReference type="SUPFAM" id="SSF52096">
    <property type="entry name" value="ClpP/crotonase"/>
    <property type="match status" value="1"/>
</dbReference>
<dbReference type="Gene3D" id="3.30.750.44">
    <property type="match status" value="1"/>
</dbReference>
<organism evidence="3 4">
    <name type="scientific">Mucilaginibacter jinjuensis</name>
    <dbReference type="NCBI Taxonomy" id="1176721"/>
    <lineage>
        <taxon>Bacteria</taxon>
        <taxon>Pseudomonadati</taxon>
        <taxon>Bacteroidota</taxon>
        <taxon>Sphingobacteriia</taxon>
        <taxon>Sphingobacteriales</taxon>
        <taxon>Sphingobacteriaceae</taxon>
        <taxon>Mucilaginibacter</taxon>
    </lineage>
</organism>
<dbReference type="Proteomes" id="UP001216139">
    <property type="component" value="Chromosome"/>
</dbReference>
<dbReference type="SMART" id="SM00245">
    <property type="entry name" value="TSPc"/>
    <property type="match status" value="1"/>
</dbReference>
<dbReference type="Pfam" id="PF03572">
    <property type="entry name" value="Peptidase_S41"/>
    <property type="match status" value="1"/>
</dbReference>
<dbReference type="CDD" id="cd07563">
    <property type="entry name" value="Peptidase_S41_IRBP"/>
    <property type="match status" value="1"/>
</dbReference>
<gene>
    <name evidence="3" type="ORF">PQO05_05535</name>
</gene>
<reference evidence="3 4" key="1">
    <citation type="submission" date="2023-02" db="EMBL/GenBank/DDBJ databases">
        <title>Genome sequence of Mucilaginibacter jinjuensis strain KACC 16571.</title>
        <authorList>
            <person name="Kim S."/>
            <person name="Heo J."/>
            <person name="Kwon S.-W."/>
        </authorList>
    </citation>
    <scope>NUCLEOTIDE SEQUENCE [LARGE SCALE GENOMIC DNA]</scope>
    <source>
        <strain evidence="3 4">KACC 16571</strain>
    </source>
</reference>
<evidence type="ECO:0000313" key="3">
    <source>
        <dbReference type="EMBL" id="WCT13395.1"/>
    </source>
</evidence>
<dbReference type="InterPro" id="IPR005151">
    <property type="entry name" value="Tail-specific_protease"/>
</dbReference>
<evidence type="ECO:0000313" key="4">
    <source>
        <dbReference type="Proteomes" id="UP001216139"/>
    </source>
</evidence>
<feature type="chain" id="PRO_5046133572" evidence="1">
    <location>
        <begin position="22"/>
        <end position="330"/>
    </location>
</feature>
<keyword evidence="1" id="KW-0732">Signal</keyword>
<feature type="signal peptide" evidence="1">
    <location>
        <begin position="1"/>
        <end position="21"/>
    </location>
</feature>
<protein>
    <submittedName>
        <fullName evidence="3">S41 family peptidase</fullName>
    </submittedName>
</protein>